<accession>A0A1J5HSN9</accession>
<sequence>MKKNKRGKDRFKIPTKGRGKECLWCKEKKSPTWQDYEKMKDFLSVRSRILSAPITGVCMKHQRQMASAIKQARHLGLLAFTTMTE</sequence>
<evidence type="ECO:0000256" key="3">
    <source>
        <dbReference type="ARBA" id="ARBA00023274"/>
    </source>
</evidence>
<organism evidence="5 6">
    <name type="scientific">Candidatus Shapirobacteria bacterium CG2_30_35_20</name>
    <dbReference type="NCBI Taxonomy" id="1805376"/>
    <lineage>
        <taxon>Bacteria</taxon>
        <taxon>Candidatus Shapironibacteriota</taxon>
    </lineage>
</organism>
<evidence type="ECO:0000256" key="4">
    <source>
        <dbReference type="RuleBase" id="RU003910"/>
    </source>
</evidence>
<dbReference type="PANTHER" id="PTHR13479:SF40">
    <property type="entry name" value="SMALL RIBOSOMAL SUBUNIT PROTEIN BS18M"/>
    <property type="match status" value="1"/>
</dbReference>
<comment type="similarity">
    <text evidence="1 4">Belongs to the bacterial ribosomal protein bS18 family.</text>
</comment>
<dbReference type="NCBIfam" id="TIGR00165">
    <property type="entry name" value="S18"/>
    <property type="match status" value="1"/>
</dbReference>
<evidence type="ECO:0000256" key="1">
    <source>
        <dbReference type="ARBA" id="ARBA00005589"/>
    </source>
</evidence>
<evidence type="ECO:0000256" key="2">
    <source>
        <dbReference type="ARBA" id="ARBA00022980"/>
    </source>
</evidence>
<dbReference type="PRINTS" id="PR00974">
    <property type="entry name" value="RIBOSOMALS18"/>
</dbReference>
<dbReference type="SUPFAM" id="SSF46911">
    <property type="entry name" value="Ribosomal protein S18"/>
    <property type="match status" value="1"/>
</dbReference>
<dbReference type="Proteomes" id="UP000182344">
    <property type="component" value="Unassembled WGS sequence"/>
</dbReference>
<gene>
    <name evidence="5" type="ORF">AUK05_00330</name>
</gene>
<reference evidence="5 6" key="1">
    <citation type="journal article" date="2016" name="Environ. Microbiol.">
        <title>Genomic resolution of a cold subsurface aquifer community provides metabolic insights for novel microbes adapted to high CO concentrations.</title>
        <authorList>
            <person name="Probst A.J."/>
            <person name="Castelle C.J."/>
            <person name="Singh A."/>
            <person name="Brown C.T."/>
            <person name="Anantharaman K."/>
            <person name="Sharon I."/>
            <person name="Hug L.A."/>
            <person name="Burstein D."/>
            <person name="Emerson J.B."/>
            <person name="Thomas B.C."/>
            <person name="Banfield J.F."/>
        </authorList>
    </citation>
    <scope>NUCLEOTIDE SEQUENCE [LARGE SCALE GENOMIC DNA]</scope>
    <source>
        <strain evidence="5">CG2_30_35_20</strain>
    </source>
</reference>
<keyword evidence="2 4" id="KW-0689">Ribosomal protein</keyword>
<keyword evidence="3 4" id="KW-0687">Ribonucleoprotein</keyword>
<dbReference type="GO" id="GO:0003735">
    <property type="term" value="F:structural constituent of ribosome"/>
    <property type="evidence" value="ECO:0007669"/>
    <property type="project" value="InterPro"/>
</dbReference>
<dbReference type="EMBL" id="MNZO01000005">
    <property type="protein sequence ID" value="OIP87828.1"/>
    <property type="molecule type" value="Genomic_DNA"/>
</dbReference>
<dbReference type="InterPro" id="IPR036870">
    <property type="entry name" value="Ribosomal_bS18_sf"/>
</dbReference>
<dbReference type="STRING" id="1805376.AUK05_00330"/>
<dbReference type="GO" id="GO:0006412">
    <property type="term" value="P:translation"/>
    <property type="evidence" value="ECO:0007669"/>
    <property type="project" value="InterPro"/>
</dbReference>
<dbReference type="Pfam" id="PF01084">
    <property type="entry name" value="Ribosomal_S18"/>
    <property type="match status" value="1"/>
</dbReference>
<dbReference type="GO" id="GO:0022627">
    <property type="term" value="C:cytosolic small ribosomal subunit"/>
    <property type="evidence" value="ECO:0007669"/>
    <property type="project" value="TreeGrafter"/>
</dbReference>
<dbReference type="Gene3D" id="4.10.640.10">
    <property type="entry name" value="Ribosomal protein S18"/>
    <property type="match status" value="1"/>
</dbReference>
<dbReference type="GO" id="GO:0070181">
    <property type="term" value="F:small ribosomal subunit rRNA binding"/>
    <property type="evidence" value="ECO:0007669"/>
    <property type="project" value="TreeGrafter"/>
</dbReference>
<name>A0A1J5HSN9_9BACT</name>
<comment type="caution">
    <text evidence="5">The sequence shown here is derived from an EMBL/GenBank/DDBJ whole genome shotgun (WGS) entry which is preliminary data.</text>
</comment>
<proteinExistence type="inferred from homology"/>
<dbReference type="PANTHER" id="PTHR13479">
    <property type="entry name" value="30S RIBOSOMAL PROTEIN S18"/>
    <property type="match status" value="1"/>
</dbReference>
<dbReference type="InterPro" id="IPR001648">
    <property type="entry name" value="Ribosomal_bS18"/>
</dbReference>
<dbReference type="AlphaFoldDB" id="A0A1J5HSN9"/>
<evidence type="ECO:0000313" key="5">
    <source>
        <dbReference type="EMBL" id="OIP87828.1"/>
    </source>
</evidence>
<protein>
    <submittedName>
        <fullName evidence="5">30S ribosomal protein S18</fullName>
    </submittedName>
</protein>
<evidence type="ECO:0000313" key="6">
    <source>
        <dbReference type="Proteomes" id="UP000182344"/>
    </source>
</evidence>